<dbReference type="Pfam" id="PF12740">
    <property type="entry name" value="PETase"/>
    <property type="match status" value="1"/>
</dbReference>
<dbReference type="PANTHER" id="PTHR33428">
    <property type="entry name" value="CHLOROPHYLLASE-2, CHLOROPLASTIC"/>
    <property type="match status" value="1"/>
</dbReference>
<dbReference type="OrthoDB" id="4772420at2"/>
<dbReference type="HOGENOM" id="CLU_085645_0_0_11"/>
<dbReference type="KEGG" id="cmd:B841_02830"/>
<dbReference type="SUPFAM" id="SSF53474">
    <property type="entry name" value="alpha/beta-Hydrolases"/>
    <property type="match status" value="1"/>
</dbReference>
<name>S5SSF5_9CORY</name>
<evidence type="ECO:0000313" key="3">
    <source>
        <dbReference type="Proteomes" id="UP000015388"/>
    </source>
</evidence>
<reference evidence="2 3" key="1">
    <citation type="submission" date="2012-11" db="EMBL/GenBank/DDBJ databases">
        <title>The complete genome sequence of Corynebacterium maris Coryn-1 (=DSM 45190).</title>
        <authorList>
            <person name="Schaffert L."/>
            <person name="Albersmeier A."/>
            <person name="Kalinowski J."/>
            <person name="Ruckert C."/>
        </authorList>
    </citation>
    <scope>NUCLEOTIDE SEQUENCE [LARGE SCALE GENOMIC DNA]</scope>
    <source>
        <strain evidence="3">Coryn-1</strain>
    </source>
</reference>
<accession>S5SSF5</accession>
<dbReference type="STRING" id="1224163.B841_02830"/>
<dbReference type="InterPro" id="IPR041127">
    <property type="entry name" value="PET_hydrolase/cutinase-like"/>
</dbReference>
<dbReference type="RefSeq" id="WP_020933982.1">
    <property type="nucleotide sequence ID" value="NC_021915.1"/>
</dbReference>
<dbReference type="Gene3D" id="3.40.50.1820">
    <property type="entry name" value="alpha/beta hydrolase"/>
    <property type="match status" value="1"/>
</dbReference>
<dbReference type="PATRIC" id="fig|1224163.3.peg.568"/>
<gene>
    <name evidence="2" type="ORF">B841_02830</name>
</gene>
<dbReference type="PANTHER" id="PTHR33428:SF14">
    <property type="entry name" value="CARBOXYLESTERASE TYPE B DOMAIN-CONTAINING PROTEIN"/>
    <property type="match status" value="1"/>
</dbReference>
<sequence>MSANLKKHLAHLSKRGPHRVLVGDLGYAGIPGKIYTPAEGNGVPGVAFGHDWTKPVAKYHGTLRHLASWGIAVAAPDTERGVVPNHRGFSADLETTLQILGGVKLGQGNVTVSPGKLGVVGHGMGGGAAVLTAANNPKVTAVGAVYPAEVTPSSYTAAGSVTAPGLVIGSSQGEIFGAGNPAKLAYSWAGPVAYRELQNGNQQGFSEDTFFKLFVGLGLPQFSAQETARGLLTGFLLHQLDEEKKYSDFSERRAEAKNVTSLVGADLAERAGVDFTDVTVSGGSTAQGELDDVGR</sequence>
<protein>
    <recommendedName>
        <fullName evidence="1">PET hydrolase/cutinase-like domain-containing protein</fullName>
    </recommendedName>
</protein>
<evidence type="ECO:0000259" key="1">
    <source>
        <dbReference type="Pfam" id="PF12740"/>
    </source>
</evidence>
<dbReference type="AlphaFoldDB" id="S5SSF5"/>
<dbReference type="InterPro" id="IPR029058">
    <property type="entry name" value="AB_hydrolase_fold"/>
</dbReference>
<proteinExistence type="predicted"/>
<dbReference type="eggNOG" id="COG0412">
    <property type="taxonomic scope" value="Bacteria"/>
</dbReference>
<feature type="domain" description="PET hydrolase/cutinase-like" evidence="1">
    <location>
        <begin position="25"/>
        <end position="178"/>
    </location>
</feature>
<dbReference type="Proteomes" id="UP000015388">
    <property type="component" value="Chromosome"/>
</dbReference>
<evidence type="ECO:0000313" key="2">
    <source>
        <dbReference type="EMBL" id="AGS34049.1"/>
    </source>
</evidence>
<dbReference type="EMBL" id="CP003924">
    <property type="protein sequence ID" value="AGS34049.1"/>
    <property type="molecule type" value="Genomic_DNA"/>
</dbReference>
<keyword evidence="3" id="KW-1185">Reference proteome</keyword>
<organism evidence="2 3">
    <name type="scientific">Corynebacterium maris DSM 45190</name>
    <dbReference type="NCBI Taxonomy" id="1224163"/>
    <lineage>
        <taxon>Bacteria</taxon>
        <taxon>Bacillati</taxon>
        <taxon>Actinomycetota</taxon>
        <taxon>Actinomycetes</taxon>
        <taxon>Mycobacteriales</taxon>
        <taxon>Corynebacteriaceae</taxon>
        <taxon>Corynebacterium</taxon>
    </lineage>
</organism>